<dbReference type="GO" id="GO:0005634">
    <property type="term" value="C:nucleus"/>
    <property type="evidence" value="ECO:0007669"/>
    <property type="project" value="UniProtKB-SubCell"/>
</dbReference>
<keyword evidence="12" id="KW-1185">Reference proteome</keyword>
<dbReference type="InterPro" id="IPR049945">
    <property type="entry name" value="AAA_22"/>
</dbReference>
<dbReference type="InterPro" id="IPR015163">
    <property type="entry name" value="Cdc6_C"/>
</dbReference>
<dbReference type="EMBL" id="JANEYG010000044">
    <property type="protein sequence ID" value="KAJ8916261.1"/>
    <property type="molecule type" value="Genomic_DNA"/>
</dbReference>
<comment type="subcellular location">
    <subcellularLocation>
        <location evidence="1 7">Nucleus</location>
    </subcellularLocation>
</comment>
<dbReference type="InterPro" id="IPR054425">
    <property type="entry name" value="Cdc6_ORC1-like_ATPase_lid"/>
</dbReference>
<evidence type="ECO:0000256" key="6">
    <source>
        <dbReference type="ARBA" id="ARBA00023306"/>
    </source>
</evidence>
<dbReference type="GO" id="GO:0033314">
    <property type="term" value="P:mitotic DNA replication checkpoint signaling"/>
    <property type="evidence" value="ECO:0007669"/>
    <property type="project" value="TreeGrafter"/>
</dbReference>
<dbReference type="GO" id="GO:0006270">
    <property type="term" value="P:DNA replication initiation"/>
    <property type="evidence" value="ECO:0007669"/>
    <property type="project" value="UniProtKB-UniRule"/>
</dbReference>
<reference evidence="11 12" key="1">
    <citation type="journal article" date="2023" name="Insect Mol. Biol.">
        <title>Genome sequencing provides insights into the evolution of gene families encoding plant cell wall-degrading enzymes in longhorned beetles.</title>
        <authorList>
            <person name="Shin N.R."/>
            <person name="Okamura Y."/>
            <person name="Kirsch R."/>
            <person name="Pauchet Y."/>
        </authorList>
    </citation>
    <scope>NUCLEOTIDE SEQUENCE [LARGE SCALE GENOMIC DNA]</scope>
    <source>
        <strain evidence="11">EAD_L_NR</strain>
    </source>
</reference>
<evidence type="ECO:0000256" key="2">
    <source>
        <dbReference type="ARBA" id="ARBA00006184"/>
    </source>
</evidence>
<evidence type="ECO:0000256" key="3">
    <source>
        <dbReference type="ARBA" id="ARBA00022618"/>
    </source>
</evidence>
<dbReference type="AlphaFoldDB" id="A0AAV8VPC5"/>
<dbReference type="PANTHER" id="PTHR10763:SF26">
    <property type="entry name" value="CELL DIVISION CONTROL PROTEIN 6 HOMOLOG"/>
    <property type="match status" value="1"/>
</dbReference>
<dbReference type="InterPro" id="IPR050311">
    <property type="entry name" value="ORC1/CDC6"/>
</dbReference>
<dbReference type="Pfam" id="PF09079">
    <property type="entry name" value="WHD_Cdc6"/>
    <property type="match status" value="1"/>
</dbReference>
<dbReference type="GO" id="GO:0016887">
    <property type="term" value="F:ATP hydrolysis activity"/>
    <property type="evidence" value="ECO:0007669"/>
    <property type="project" value="InterPro"/>
</dbReference>
<keyword evidence="5 7" id="KW-0539">Nucleus</keyword>
<keyword evidence="6" id="KW-0131">Cell cycle</keyword>
<comment type="similarity">
    <text evidence="2 7">Belongs to the CDC6/cdc18 family.</text>
</comment>
<keyword evidence="4" id="KW-0235">DNA replication</keyword>
<evidence type="ECO:0000256" key="7">
    <source>
        <dbReference type="PIRNR" id="PIRNR001767"/>
    </source>
</evidence>
<dbReference type="FunFam" id="3.40.50.300:FF:000547">
    <property type="entry name" value="Cell division control protein"/>
    <property type="match status" value="1"/>
</dbReference>
<feature type="compositionally biased region" description="Polar residues" evidence="8">
    <location>
        <begin position="136"/>
        <end position="153"/>
    </location>
</feature>
<accession>A0AAV8VPC5</accession>
<dbReference type="GO" id="GO:0051301">
    <property type="term" value="P:cell division"/>
    <property type="evidence" value="ECO:0007669"/>
    <property type="project" value="UniProtKB-UniRule"/>
</dbReference>
<dbReference type="SUPFAM" id="SSF52540">
    <property type="entry name" value="P-loop containing nucleoside triphosphate hydrolases"/>
    <property type="match status" value="1"/>
</dbReference>
<feature type="domain" description="Cdc6 C-terminal" evidence="10">
    <location>
        <begin position="461"/>
        <end position="541"/>
    </location>
</feature>
<dbReference type="SUPFAM" id="SSF46785">
    <property type="entry name" value="Winged helix' DNA-binding domain"/>
    <property type="match status" value="1"/>
</dbReference>
<dbReference type="SMART" id="SM00382">
    <property type="entry name" value="AAA"/>
    <property type="match status" value="1"/>
</dbReference>
<dbReference type="Gene3D" id="1.10.8.60">
    <property type="match status" value="1"/>
</dbReference>
<dbReference type="Gene3D" id="1.10.10.10">
    <property type="entry name" value="Winged helix-like DNA-binding domain superfamily/Winged helix DNA-binding domain"/>
    <property type="match status" value="1"/>
</dbReference>
<evidence type="ECO:0000256" key="5">
    <source>
        <dbReference type="ARBA" id="ARBA00023242"/>
    </source>
</evidence>
<evidence type="ECO:0000313" key="11">
    <source>
        <dbReference type="EMBL" id="KAJ8916261.1"/>
    </source>
</evidence>
<evidence type="ECO:0000256" key="8">
    <source>
        <dbReference type="SAM" id="MobiDB-lite"/>
    </source>
</evidence>
<gene>
    <name evidence="11" type="ORF">NQ315_016401</name>
</gene>
<name>A0AAV8VPC5_9CUCU</name>
<dbReference type="FunFam" id="1.10.10.10:FF:000265">
    <property type="entry name" value="Cell division control protein"/>
    <property type="match status" value="1"/>
</dbReference>
<dbReference type="PIRSF" id="PIRSF001767">
    <property type="entry name" value="Cdc6"/>
    <property type="match status" value="1"/>
</dbReference>
<dbReference type="InterPro" id="IPR036388">
    <property type="entry name" value="WH-like_DNA-bd_sf"/>
</dbReference>
<dbReference type="SMART" id="SM01074">
    <property type="entry name" value="Cdc6_C"/>
    <property type="match status" value="1"/>
</dbReference>
<dbReference type="Pfam" id="PF13401">
    <property type="entry name" value="AAA_22"/>
    <property type="match status" value="1"/>
</dbReference>
<dbReference type="Pfam" id="PF22606">
    <property type="entry name" value="Cdc6-ORC-like_ATPase_lid"/>
    <property type="match status" value="1"/>
</dbReference>
<evidence type="ECO:0000256" key="4">
    <source>
        <dbReference type="ARBA" id="ARBA00022705"/>
    </source>
</evidence>
<dbReference type="InterPro" id="IPR016314">
    <property type="entry name" value="Cdc6/18"/>
</dbReference>
<dbReference type="Gene3D" id="3.40.50.300">
    <property type="entry name" value="P-loop containing nucleotide triphosphate hydrolases"/>
    <property type="match status" value="1"/>
</dbReference>
<feature type="compositionally biased region" description="Polar residues" evidence="8">
    <location>
        <begin position="82"/>
        <end position="99"/>
    </location>
</feature>
<dbReference type="CDD" id="cd08768">
    <property type="entry name" value="Cdc6_C"/>
    <property type="match status" value="1"/>
</dbReference>
<comment type="function">
    <text evidence="7">Involved in the initiation of DNA replication. Also participates in checkpoint controls that ensure DNA replication is completed before mitosis is initiated.</text>
</comment>
<evidence type="ECO:0000313" key="12">
    <source>
        <dbReference type="Proteomes" id="UP001159042"/>
    </source>
</evidence>
<dbReference type="CDD" id="cd00009">
    <property type="entry name" value="AAA"/>
    <property type="match status" value="1"/>
</dbReference>
<dbReference type="Proteomes" id="UP001159042">
    <property type="component" value="Unassembled WGS sequence"/>
</dbReference>
<dbReference type="PANTHER" id="PTHR10763">
    <property type="entry name" value="CELL DIVISION CONTROL PROTEIN 6-RELATED"/>
    <property type="match status" value="1"/>
</dbReference>
<dbReference type="GO" id="GO:0003688">
    <property type="term" value="F:DNA replication origin binding"/>
    <property type="evidence" value="ECO:0007669"/>
    <property type="project" value="TreeGrafter"/>
</dbReference>
<feature type="region of interest" description="Disordered" evidence="8">
    <location>
        <begin position="1"/>
        <end position="156"/>
    </location>
</feature>
<dbReference type="InterPro" id="IPR003593">
    <property type="entry name" value="AAA+_ATPase"/>
</dbReference>
<feature type="compositionally biased region" description="Basic and acidic residues" evidence="8">
    <location>
        <begin position="14"/>
        <end position="27"/>
    </location>
</feature>
<proteinExistence type="inferred from homology"/>
<keyword evidence="3" id="KW-0132">Cell division</keyword>
<evidence type="ECO:0000259" key="9">
    <source>
        <dbReference type="SMART" id="SM00382"/>
    </source>
</evidence>
<feature type="domain" description="AAA+ ATPase" evidence="9">
    <location>
        <begin position="203"/>
        <end position="346"/>
    </location>
</feature>
<sequence length="560" mass="63121">MTTRMSTRSSARQPEYRKVEPKEDSGRPRQTKRQSNKPRLELVLSDDSDEDTRTLYKPACKSTRKQRSQRSSSCSSSRDEGTTNFSTPRKQKQQNTVSYASPPKQRKLSENVPRTPQHKPKSEQVETPSKYIDRLTLTSPAKPTETSSSNKKQLFTDKKLGRTSVYQDARKALHSTSPIEMPGREKELAELRDFIKSHIENNTSGSMYISGPPGTGKTASLNMIFAEEEISSKLQKVYVNCTAIKSPTAIYSRIAKELQVKVTGRTEKDYLAAVEKYLKKQNKMVLLVLDEIDQLESKNQSILYTIFEWPAKAFSHLILVGIANALDLTDRILPRLQARCELKPTLMHFAPYTKQQIVEIFTSRLKSAGVLEVFTPVALQMLAGKVAAVSGDVRRALDIGRRVIELVDQEVLKPIENLAGDKLKTVELKQVVDVLNSVYGTAQTLTEDKDDTFPLQQKIVICTLVLMLKKAKNKDITVGRLHEVYKRICGKRNILSVDQAEFVGLCSLIETRGIVRVSGKKEPRLQKVNLEWDEEEVAGVLRDQQLLSSIIQDETVLGKL</sequence>
<feature type="compositionally biased region" description="Polar residues" evidence="8">
    <location>
        <begin position="1"/>
        <end position="12"/>
    </location>
</feature>
<protein>
    <recommendedName>
        <fullName evidence="7">Cell division control protein</fullName>
    </recommendedName>
</protein>
<dbReference type="InterPro" id="IPR027417">
    <property type="entry name" value="P-loop_NTPase"/>
</dbReference>
<dbReference type="InterPro" id="IPR036390">
    <property type="entry name" value="WH_DNA-bd_sf"/>
</dbReference>
<evidence type="ECO:0000256" key="1">
    <source>
        <dbReference type="ARBA" id="ARBA00004123"/>
    </source>
</evidence>
<evidence type="ECO:0000259" key="10">
    <source>
        <dbReference type="SMART" id="SM01074"/>
    </source>
</evidence>
<organism evidence="11 12">
    <name type="scientific">Exocentrus adspersus</name>
    <dbReference type="NCBI Taxonomy" id="1586481"/>
    <lineage>
        <taxon>Eukaryota</taxon>
        <taxon>Metazoa</taxon>
        <taxon>Ecdysozoa</taxon>
        <taxon>Arthropoda</taxon>
        <taxon>Hexapoda</taxon>
        <taxon>Insecta</taxon>
        <taxon>Pterygota</taxon>
        <taxon>Neoptera</taxon>
        <taxon>Endopterygota</taxon>
        <taxon>Coleoptera</taxon>
        <taxon>Polyphaga</taxon>
        <taxon>Cucujiformia</taxon>
        <taxon>Chrysomeloidea</taxon>
        <taxon>Cerambycidae</taxon>
        <taxon>Lamiinae</taxon>
        <taxon>Acanthocinini</taxon>
        <taxon>Exocentrus</taxon>
    </lineage>
</organism>
<comment type="caution">
    <text evidence="11">The sequence shown here is derived from an EMBL/GenBank/DDBJ whole genome shotgun (WGS) entry which is preliminary data.</text>
</comment>